<accession>A0A6G1DPH7</accession>
<evidence type="ECO:0000313" key="1">
    <source>
        <dbReference type="EMBL" id="KAF0913593.1"/>
    </source>
</evidence>
<organism evidence="1 2">
    <name type="scientific">Oryza meyeriana var. granulata</name>
    <dbReference type="NCBI Taxonomy" id="110450"/>
    <lineage>
        <taxon>Eukaryota</taxon>
        <taxon>Viridiplantae</taxon>
        <taxon>Streptophyta</taxon>
        <taxon>Embryophyta</taxon>
        <taxon>Tracheophyta</taxon>
        <taxon>Spermatophyta</taxon>
        <taxon>Magnoliopsida</taxon>
        <taxon>Liliopsida</taxon>
        <taxon>Poales</taxon>
        <taxon>Poaceae</taxon>
        <taxon>BOP clade</taxon>
        <taxon>Oryzoideae</taxon>
        <taxon>Oryzeae</taxon>
        <taxon>Oryzinae</taxon>
        <taxon>Oryza</taxon>
        <taxon>Oryza meyeriana</taxon>
    </lineage>
</organism>
<gene>
    <name evidence="1" type="ORF">E2562_023306</name>
</gene>
<comment type="caution">
    <text evidence="1">The sequence shown here is derived from an EMBL/GenBank/DDBJ whole genome shotgun (WGS) entry which is preliminary data.</text>
</comment>
<sequence>MSRFSDSIPMIPPPPRADLNFFWEQAVILALIKVQARRKGVGIGKRMTQVRVLTGRRGCGGSSRLVVRGMEIGVGAGGGSRGRWGGEID</sequence>
<dbReference type="Proteomes" id="UP000479710">
    <property type="component" value="Unassembled WGS sequence"/>
</dbReference>
<dbReference type="EMBL" id="SPHZ02000006">
    <property type="protein sequence ID" value="KAF0913593.1"/>
    <property type="molecule type" value="Genomic_DNA"/>
</dbReference>
<protein>
    <submittedName>
        <fullName evidence="1">Uncharacterized protein</fullName>
    </submittedName>
</protein>
<dbReference type="AlphaFoldDB" id="A0A6G1DPH7"/>
<reference evidence="1 2" key="1">
    <citation type="submission" date="2019-11" db="EMBL/GenBank/DDBJ databases">
        <title>Whole genome sequence of Oryza granulata.</title>
        <authorList>
            <person name="Li W."/>
        </authorList>
    </citation>
    <scope>NUCLEOTIDE SEQUENCE [LARGE SCALE GENOMIC DNA]</scope>
    <source>
        <strain evidence="2">cv. Menghai</strain>
        <tissue evidence="1">Leaf</tissue>
    </source>
</reference>
<name>A0A6G1DPH7_9ORYZ</name>
<keyword evidence="2" id="KW-1185">Reference proteome</keyword>
<proteinExistence type="predicted"/>
<evidence type="ECO:0000313" key="2">
    <source>
        <dbReference type="Proteomes" id="UP000479710"/>
    </source>
</evidence>